<sequence>MIQTKTKTCEKKLKIAELKILKIVSKINSLKLNDSDICQLDVVQKKGANILAGVLKCRVVLPVAILILVSAVWWLYLDLSTKKCLLAIPSTSKTLFRPPEDCSMCAGVDSVTRVANISAREFEDLYAYNTIPVIEFSFEFFREFYQRGSLGRQTSACSFFAYNSGLRSLADVFAMDEQRANLYVGWSTCFEAETAALRGYYSRPYFLPPAAESDAVRGRKRWQLAPPPECLYACRQISFTVAPHEILVVDTNRWYHRTTVLPGDISITIGAEYD</sequence>
<reference evidence="1 2" key="1">
    <citation type="journal article" date="2022" name="Genome Biol. Evol.">
        <title>The Spruce Budworm Genome: Reconstructing the Evolutionary History of Antifreeze Proteins.</title>
        <authorList>
            <person name="Beliveau C."/>
            <person name="Gagne P."/>
            <person name="Picq S."/>
            <person name="Vernygora O."/>
            <person name="Keeling C.I."/>
            <person name="Pinkney K."/>
            <person name="Doucet D."/>
            <person name="Wen F."/>
            <person name="Johnston J.S."/>
            <person name="Maaroufi H."/>
            <person name="Boyle B."/>
            <person name="Laroche J."/>
            <person name="Dewar K."/>
            <person name="Juretic N."/>
            <person name="Blackburn G."/>
            <person name="Nisole A."/>
            <person name="Brunet B."/>
            <person name="Brandao M."/>
            <person name="Lumley L."/>
            <person name="Duan J."/>
            <person name="Quan G."/>
            <person name="Lucarotti C.J."/>
            <person name="Roe A.D."/>
            <person name="Sperling F.A.H."/>
            <person name="Levesque R.C."/>
            <person name="Cusson M."/>
        </authorList>
    </citation>
    <scope>NUCLEOTIDE SEQUENCE [LARGE SCALE GENOMIC DNA]</scope>
    <source>
        <strain evidence="1">Glfc:IPQL:Cfum</strain>
    </source>
</reference>
<protein>
    <submittedName>
        <fullName evidence="1">Uncharacterized protein</fullName>
    </submittedName>
</protein>
<evidence type="ECO:0000313" key="2">
    <source>
        <dbReference type="Proteomes" id="UP001064048"/>
    </source>
</evidence>
<organism evidence="1 2">
    <name type="scientific">Choristoneura fumiferana</name>
    <name type="common">Spruce budworm moth</name>
    <name type="synonym">Archips fumiferana</name>
    <dbReference type="NCBI Taxonomy" id="7141"/>
    <lineage>
        <taxon>Eukaryota</taxon>
        <taxon>Metazoa</taxon>
        <taxon>Ecdysozoa</taxon>
        <taxon>Arthropoda</taxon>
        <taxon>Hexapoda</taxon>
        <taxon>Insecta</taxon>
        <taxon>Pterygota</taxon>
        <taxon>Neoptera</taxon>
        <taxon>Endopterygota</taxon>
        <taxon>Lepidoptera</taxon>
        <taxon>Glossata</taxon>
        <taxon>Ditrysia</taxon>
        <taxon>Tortricoidea</taxon>
        <taxon>Tortricidae</taxon>
        <taxon>Tortricinae</taxon>
        <taxon>Choristoneura</taxon>
    </lineage>
</organism>
<gene>
    <name evidence="1" type="ORF">MSG28_002614</name>
</gene>
<proteinExistence type="predicted"/>
<dbReference type="EMBL" id="CM046104">
    <property type="protein sequence ID" value="KAI8423943.1"/>
    <property type="molecule type" value="Genomic_DNA"/>
</dbReference>
<accession>A0ACC0JIQ1</accession>
<keyword evidence="2" id="KW-1185">Reference proteome</keyword>
<dbReference type="Proteomes" id="UP001064048">
    <property type="component" value="Chromosome 4"/>
</dbReference>
<comment type="caution">
    <text evidence="1">The sequence shown here is derived from an EMBL/GenBank/DDBJ whole genome shotgun (WGS) entry which is preliminary data.</text>
</comment>
<evidence type="ECO:0000313" key="1">
    <source>
        <dbReference type="EMBL" id="KAI8423943.1"/>
    </source>
</evidence>
<name>A0ACC0JIQ1_CHOFU</name>